<comment type="caution">
    <text evidence="2">The sequence shown here is derived from an EMBL/GenBank/DDBJ whole genome shotgun (WGS) entry which is preliminary data.</text>
</comment>
<accession>K0TFX3</accession>
<dbReference type="SUPFAM" id="SSF81901">
    <property type="entry name" value="HCP-like"/>
    <property type="match status" value="1"/>
</dbReference>
<gene>
    <name evidence="2" type="ORF">THAOC_00532</name>
</gene>
<feature type="region of interest" description="Disordered" evidence="1">
    <location>
        <begin position="1"/>
        <end position="29"/>
    </location>
</feature>
<evidence type="ECO:0000313" key="2">
    <source>
        <dbReference type="EMBL" id="EJK77623.1"/>
    </source>
</evidence>
<organism evidence="2 3">
    <name type="scientific">Thalassiosira oceanica</name>
    <name type="common">Marine diatom</name>
    <dbReference type="NCBI Taxonomy" id="159749"/>
    <lineage>
        <taxon>Eukaryota</taxon>
        <taxon>Sar</taxon>
        <taxon>Stramenopiles</taxon>
        <taxon>Ochrophyta</taxon>
        <taxon>Bacillariophyta</taxon>
        <taxon>Coscinodiscophyceae</taxon>
        <taxon>Thalassiosirophycidae</taxon>
        <taxon>Thalassiosirales</taxon>
        <taxon>Thalassiosiraceae</taxon>
        <taxon>Thalassiosira</taxon>
    </lineage>
</organism>
<reference evidence="2 3" key="1">
    <citation type="journal article" date="2012" name="Genome Biol.">
        <title>Genome and low-iron response of an oceanic diatom adapted to chronic iron limitation.</title>
        <authorList>
            <person name="Lommer M."/>
            <person name="Specht M."/>
            <person name="Roy A.S."/>
            <person name="Kraemer L."/>
            <person name="Andreson R."/>
            <person name="Gutowska M.A."/>
            <person name="Wolf J."/>
            <person name="Bergner S.V."/>
            <person name="Schilhabel M.B."/>
            <person name="Klostermeier U.C."/>
            <person name="Beiko R.G."/>
            <person name="Rosenstiel P."/>
            <person name="Hippler M."/>
            <person name="Laroche J."/>
        </authorList>
    </citation>
    <scope>NUCLEOTIDE SEQUENCE [LARGE SCALE GENOMIC DNA]</scope>
    <source>
        <strain evidence="2 3">CCMP1005</strain>
    </source>
</reference>
<dbReference type="OrthoDB" id="202041at2759"/>
<dbReference type="EMBL" id="AGNL01000616">
    <property type="protein sequence ID" value="EJK77623.1"/>
    <property type="molecule type" value="Genomic_DNA"/>
</dbReference>
<feature type="compositionally biased region" description="Basic and acidic residues" evidence="1">
    <location>
        <begin position="1"/>
        <end position="18"/>
    </location>
</feature>
<dbReference type="AlphaFoldDB" id="K0TFX3"/>
<proteinExistence type="predicted"/>
<evidence type="ECO:0000256" key="1">
    <source>
        <dbReference type="SAM" id="MobiDB-lite"/>
    </source>
</evidence>
<feature type="non-terminal residue" evidence="2">
    <location>
        <position position="1"/>
    </location>
</feature>
<protein>
    <submittedName>
        <fullName evidence="2">Uncharacterized protein</fullName>
    </submittedName>
</protein>
<name>K0TFX3_THAOC</name>
<keyword evidence="3" id="KW-1185">Reference proteome</keyword>
<dbReference type="Gene3D" id="1.25.40.10">
    <property type="entry name" value="Tetratricopeptide repeat domain"/>
    <property type="match status" value="1"/>
</dbReference>
<dbReference type="Proteomes" id="UP000266841">
    <property type="component" value="Unassembled WGS sequence"/>
</dbReference>
<dbReference type="InterPro" id="IPR011990">
    <property type="entry name" value="TPR-like_helical_dom_sf"/>
</dbReference>
<evidence type="ECO:0000313" key="3">
    <source>
        <dbReference type="Proteomes" id="UP000266841"/>
    </source>
</evidence>
<sequence length="391" mass="43455">AAAVRILDDGNSHVRDGDVQQQTHSEDSGLCNVPAGRARDDLPQLGDDRTLPYQDRYTLHRQHSIDLHRCSPALGPLDGSTARRRCIGIASIMRPGLRLEPHDALGAVTFYKVDLFAVGNVDYHNNVYEPTWEVFMSSFLRGARRKGGTEFVFGSVHCASPQWLLDHQEEAMCGGGQQRVRPQRCIRQARPQLTNFQAPTPDSDAAVLALVQKRVDAKDSRATKLLCPGILVGILLGASGKTQVSCQCILPRRYGLQQGVPRVIELWMDAARLGDLDAHLLLGHTYWGEGVQQDVARGIKHWQQAAIQGHPESRFALGSHEYTNGNHELAVRNWMISAKMGYEVSLTSIKNMFMKGHATKAQDAEALRGYQAALEETRSPQREEAKKIQRE</sequence>